<evidence type="ECO:0000313" key="21">
    <source>
        <dbReference type="Proteomes" id="UP000032180"/>
    </source>
</evidence>
<dbReference type="PROSITE" id="PS50948">
    <property type="entry name" value="PAN"/>
    <property type="match status" value="1"/>
</dbReference>
<keyword evidence="7 15" id="KW-0547">Nucleotide-binding</keyword>
<dbReference type="PANTHER" id="PTHR27002">
    <property type="entry name" value="RECEPTOR-LIKE SERINE/THREONINE-PROTEIN KINASE SD1-8"/>
    <property type="match status" value="1"/>
</dbReference>
<keyword evidence="3 15" id="KW-0723">Serine/threonine-protein kinase</keyword>
<dbReference type="Gene3D" id="3.30.200.20">
    <property type="entry name" value="Phosphorylase Kinase, domain 1"/>
    <property type="match status" value="2"/>
</dbReference>
<sequence length="818" mass="89508">MECAGCTEAAILLFLLLALPLCSSDDRLAVGKTLSPGETLVSDGGAFAMGFFSPFNSTPNKLYLGIWYNNIPKLTVVWVADQVAPITDHPSSSSKSKLTMSNDSNLILSDSTGRVLWSTNVTIAAGGGVNNSVAVLVNSGNLVIRSSPDGTPLWQMFDHPSSVFMAGMKLGVDFRTRSGNMRIVSWTGAGDPSPGRFSFGVDPERPLQAKIWVNDNGSSSSRVHWRSSMWTGYMVDSNYQNQGAGAGAGASSAIYIAVVYTDDEIYASFTISVGAPPMHYLMSYSGELFLQSWSNDSSSWVTNAVYPRRNCSLFNNCGAFGYCGNVTGDVSTCHCLDGFEPASGGDSWRRGDFSMGCRRKEEVRCDDGFAAFPDMKLPDGYTLVGNMDAGECAAACRRNCSCVAYAYATVSSSTKRDSTRCLIWGGELLDMEKVEQSWGDLGETLYLRMAGAGRGSKTGAMKFALPIVLASIIIPTCILICVPKLKEEMIVKYVGKNNKKRAMRVLSISGEFGKEIPAQDLDFPFVQYDEIVTATDNFSEASMIGKGGFGKVYKHRNLVRLVGCSIEGDEKLLIYEYMANKSLDASLFDSKRKSALDWSMRFKIIKGVARGLLYLHQDSRLTVIHRDLKASNILLDTEMNPKISDFGMARIFGDNQQNEITRRVVGTYGYMAPEYAMGGIFSMKSDVYSFGVLLLEIISGSRISSSDFIEEFPNLSIYAWNLWNEGKAKNMIDSSIVASCLLDEVMLCIHVGLLCVQENLNDRPLMSSVMLILENGSNSLPSPNRPAYFAQKDIEIVQPRDDTQNSNNTVTLTVMEGR</sequence>
<feature type="domain" description="Apple" evidence="19">
    <location>
        <begin position="365"/>
        <end position="450"/>
    </location>
</feature>
<keyword evidence="11" id="KW-0675">Receptor</keyword>
<name>A0A0D9XGF4_9ORYZ</name>
<dbReference type="PROSITE" id="PS00108">
    <property type="entry name" value="PROTEIN_KINASE_ST"/>
    <property type="match status" value="1"/>
</dbReference>
<evidence type="ECO:0000256" key="7">
    <source>
        <dbReference type="ARBA" id="ARBA00022741"/>
    </source>
</evidence>
<reference evidence="21" key="2">
    <citation type="submission" date="2013-12" db="EMBL/GenBank/DDBJ databases">
        <authorList>
            <person name="Yu Y."/>
            <person name="Lee S."/>
            <person name="de Baynast K."/>
            <person name="Wissotski M."/>
            <person name="Liu L."/>
            <person name="Talag J."/>
            <person name="Goicoechea J."/>
            <person name="Angelova A."/>
            <person name="Jetty R."/>
            <person name="Kudrna D."/>
            <person name="Golser W."/>
            <person name="Rivera L."/>
            <person name="Zhang J."/>
            <person name="Wing R."/>
        </authorList>
    </citation>
    <scope>NUCLEOTIDE SEQUENCE</scope>
</reference>
<dbReference type="InterPro" id="IPR000858">
    <property type="entry name" value="S_locus_glycoprot_dom"/>
</dbReference>
<feature type="domain" description="Bulb-type lectin" evidence="18">
    <location>
        <begin position="25"/>
        <end position="157"/>
    </location>
</feature>
<comment type="catalytic activity">
    <reaction evidence="13 15">
        <text>L-threonyl-[protein] + ATP = O-phospho-L-threonyl-[protein] + ADP + H(+)</text>
        <dbReference type="Rhea" id="RHEA:46608"/>
        <dbReference type="Rhea" id="RHEA-COMP:11060"/>
        <dbReference type="Rhea" id="RHEA-COMP:11605"/>
        <dbReference type="ChEBI" id="CHEBI:15378"/>
        <dbReference type="ChEBI" id="CHEBI:30013"/>
        <dbReference type="ChEBI" id="CHEBI:30616"/>
        <dbReference type="ChEBI" id="CHEBI:61977"/>
        <dbReference type="ChEBI" id="CHEBI:456216"/>
        <dbReference type="EC" id="2.7.11.1"/>
    </reaction>
</comment>
<dbReference type="SMART" id="SM00108">
    <property type="entry name" value="B_lectin"/>
    <property type="match status" value="1"/>
</dbReference>
<dbReference type="CDD" id="cd00028">
    <property type="entry name" value="B_lectin"/>
    <property type="match status" value="1"/>
</dbReference>
<evidence type="ECO:0000313" key="20">
    <source>
        <dbReference type="EnsemblPlants" id="LPERR09G14640.1"/>
    </source>
</evidence>
<evidence type="ECO:0000256" key="1">
    <source>
        <dbReference type="ARBA" id="ARBA00004251"/>
    </source>
</evidence>
<evidence type="ECO:0000256" key="6">
    <source>
        <dbReference type="ARBA" id="ARBA00022729"/>
    </source>
</evidence>
<reference evidence="20 21" key="1">
    <citation type="submission" date="2012-08" db="EMBL/GenBank/DDBJ databases">
        <title>Oryza genome evolution.</title>
        <authorList>
            <person name="Wing R.A."/>
        </authorList>
    </citation>
    <scope>NUCLEOTIDE SEQUENCE</scope>
</reference>
<dbReference type="GO" id="GO:0048544">
    <property type="term" value="P:recognition of pollen"/>
    <property type="evidence" value="ECO:0007669"/>
    <property type="project" value="InterPro"/>
</dbReference>
<dbReference type="InterPro" id="IPR011009">
    <property type="entry name" value="Kinase-like_dom_sf"/>
</dbReference>
<evidence type="ECO:0000256" key="8">
    <source>
        <dbReference type="ARBA" id="ARBA00022777"/>
    </source>
</evidence>
<keyword evidence="21" id="KW-1185">Reference proteome</keyword>
<dbReference type="Pfam" id="PF01453">
    <property type="entry name" value="B_lectin"/>
    <property type="match status" value="1"/>
</dbReference>
<comment type="subcellular location">
    <subcellularLocation>
        <location evidence="1">Cell membrane</location>
        <topology evidence="1">Single-pass type I membrane protein</topology>
    </subcellularLocation>
</comment>
<reference evidence="20" key="3">
    <citation type="submission" date="2015-04" db="UniProtKB">
        <authorList>
            <consortium name="EnsemblPlants"/>
        </authorList>
    </citation>
    <scope>IDENTIFICATION</scope>
</reference>
<dbReference type="Proteomes" id="UP000032180">
    <property type="component" value="Chromosome 9"/>
</dbReference>
<dbReference type="AlphaFoldDB" id="A0A0D9XGF4"/>
<dbReference type="InterPro" id="IPR008271">
    <property type="entry name" value="Ser/Thr_kinase_AS"/>
</dbReference>
<evidence type="ECO:0000256" key="4">
    <source>
        <dbReference type="ARBA" id="ARBA00022536"/>
    </source>
</evidence>
<dbReference type="GO" id="GO:0004674">
    <property type="term" value="F:protein serine/threonine kinase activity"/>
    <property type="evidence" value="ECO:0007669"/>
    <property type="project" value="UniProtKB-KW"/>
</dbReference>
<dbReference type="GO" id="GO:0005524">
    <property type="term" value="F:ATP binding"/>
    <property type="evidence" value="ECO:0007669"/>
    <property type="project" value="UniProtKB-KW"/>
</dbReference>
<dbReference type="InterPro" id="IPR024171">
    <property type="entry name" value="SRK-like_kinase"/>
</dbReference>
<evidence type="ECO:0000256" key="3">
    <source>
        <dbReference type="ARBA" id="ARBA00022527"/>
    </source>
</evidence>
<dbReference type="GO" id="GO:0051707">
    <property type="term" value="P:response to other organism"/>
    <property type="evidence" value="ECO:0007669"/>
    <property type="project" value="UniProtKB-ARBA"/>
</dbReference>
<evidence type="ECO:0000256" key="11">
    <source>
        <dbReference type="ARBA" id="ARBA00023170"/>
    </source>
</evidence>
<accession>A0A0D9XGF4</accession>
<evidence type="ECO:0000256" key="2">
    <source>
        <dbReference type="ARBA" id="ARBA00022475"/>
    </source>
</evidence>
<dbReference type="SUPFAM" id="SSF56112">
    <property type="entry name" value="Protein kinase-like (PK-like)"/>
    <property type="match status" value="1"/>
</dbReference>
<keyword evidence="2" id="KW-0472">Membrane</keyword>
<evidence type="ECO:0000256" key="15">
    <source>
        <dbReference type="PIRNR" id="PIRNR000641"/>
    </source>
</evidence>
<evidence type="ECO:0000256" key="16">
    <source>
        <dbReference type="SAM" id="SignalP"/>
    </source>
</evidence>
<keyword evidence="2" id="KW-1003">Cell membrane</keyword>
<keyword evidence="12" id="KW-0325">Glycoprotein</keyword>
<dbReference type="InterPro" id="IPR000719">
    <property type="entry name" value="Prot_kinase_dom"/>
</dbReference>
<dbReference type="PANTHER" id="PTHR27002:SF1095">
    <property type="entry name" value="G-TYPE LECTIN S-RECEPTOR-LIKE SERINE_THREONINE-PROTEIN KINASE RKS1"/>
    <property type="match status" value="1"/>
</dbReference>
<comment type="similarity">
    <text evidence="15">Belongs to the protein kinase superfamily. Ser/Thr protein kinase family.</text>
</comment>
<dbReference type="SUPFAM" id="SSF51110">
    <property type="entry name" value="alpha-D-mannose-specific plant lectins"/>
    <property type="match status" value="1"/>
</dbReference>
<dbReference type="CDD" id="cd01098">
    <property type="entry name" value="PAN_AP_plant"/>
    <property type="match status" value="1"/>
</dbReference>
<feature type="signal peptide" evidence="16">
    <location>
        <begin position="1"/>
        <end position="24"/>
    </location>
</feature>
<dbReference type="SMART" id="SM00473">
    <property type="entry name" value="PAN_AP"/>
    <property type="match status" value="1"/>
</dbReference>
<dbReference type="FunFam" id="1.10.510.10:FF:000060">
    <property type="entry name" value="G-type lectin S-receptor-like serine/threonine-protein kinase"/>
    <property type="match status" value="1"/>
</dbReference>
<feature type="chain" id="PRO_5002350357" description="Receptor-like serine/threonine-protein kinase" evidence="16">
    <location>
        <begin position="25"/>
        <end position="818"/>
    </location>
</feature>
<dbReference type="PIRSF" id="PIRSF000641">
    <property type="entry name" value="SRK"/>
    <property type="match status" value="1"/>
</dbReference>
<keyword evidence="5 15" id="KW-0808">Transferase</keyword>
<feature type="domain" description="Protein kinase" evidence="17">
    <location>
        <begin position="446"/>
        <end position="789"/>
    </location>
</feature>
<dbReference type="GO" id="GO:0005886">
    <property type="term" value="C:plasma membrane"/>
    <property type="evidence" value="ECO:0007669"/>
    <property type="project" value="UniProtKB-SubCell"/>
</dbReference>
<dbReference type="Pfam" id="PF07714">
    <property type="entry name" value="PK_Tyr_Ser-Thr"/>
    <property type="match status" value="1"/>
</dbReference>
<dbReference type="Gene3D" id="2.90.10.10">
    <property type="entry name" value="Bulb-type lectin domain"/>
    <property type="match status" value="1"/>
</dbReference>
<evidence type="ECO:0000256" key="13">
    <source>
        <dbReference type="ARBA" id="ARBA00047899"/>
    </source>
</evidence>
<evidence type="ECO:0000256" key="14">
    <source>
        <dbReference type="ARBA" id="ARBA00048679"/>
    </source>
</evidence>
<dbReference type="InterPro" id="IPR001245">
    <property type="entry name" value="Ser-Thr/Tyr_kinase_cat_dom"/>
</dbReference>
<dbReference type="InterPro" id="IPR036426">
    <property type="entry name" value="Bulb-type_lectin_dom_sf"/>
</dbReference>
<dbReference type="HOGENOM" id="CLU_000288_116_7_1"/>
<organism evidence="20 21">
    <name type="scientific">Leersia perrieri</name>
    <dbReference type="NCBI Taxonomy" id="77586"/>
    <lineage>
        <taxon>Eukaryota</taxon>
        <taxon>Viridiplantae</taxon>
        <taxon>Streptophyta</taxon>
        <taxon>Embryophyta</taxon>
        <taxon>Tracheophyta</taxon>
        <taxon>Spermatophyta</taxon>
        <taxon>Magnoliopsida</taxon>
        <taxon>Liliopsida</taxon>
        <taxon>Poales</taxon>
        <taxon>Poaceae</taxon>
        <taxon>BOP clade</taxon>
        <taxon>Oryzoideae</taxon>
        <taxon>Oryzeae</taxon>
        <taxon>Oryzinae</taxon>
        <taxon>Leersia</taxon>
    </lineage>
</organism>
<keyword evidence="4" id="KW-0245">EGF-like domain</keyword>
<keyword evidence="6 16" id="KW-0732">Signal</keyword>
<keyword evidence="9 15" id="KW-0067">ATP-binding</keyword>
<dbReference type="SMART" id="SM00220">
    <property type="entry name" value="S_TKc"/>
    <property type="match status" value="1"/>
</dbReference>
<evidence type="ECO:0000256" key="9">
    <source>
        <dbReference type="ARBA" id="ARBA00022840"/>
    </source>
</evidence>
<protein>
    <recommendedName>
        <fullName evidence="15">Receptor-like serine/threonine-protein kinase</fullName>
        <ecNumber evidence="15">2.7.11.1</ecNumber>
    </recommendedName>
</protein>
<dbReference type="Pfam" id="PF00954">
    <property type="entry name" value="S_locus_glycop"/>
    <property type="match status" value="1"/>
</dbReference>
<proteinExistence type="inferred from homology"/>
<evidence type="ECO:0000259" key="17">
    <source>
        <dbReference type="PROSITE" id="PS50011"/>
    </source>
</evidence>
<dbReference type="Pfam" id="PF08276">
    <property type="entry name" value="PAN_2"/>
    <property type="match status" value="1"/>
</dbReference>
<dbReference type="STRING" id="77586.A0A0D9XGF4"/>
<dbReference type="Gramene" id="LPERR09G14640.1">
    <property type="protein sequence ID" value="LPERR09G14640.1"/>
    <property type="gene ID" value="LPERR09G14640"/>
</dbReference>
<dbReference type="EnsemblPlants" id="LPERR09G14640.1">
    <property type="protein sequence ID" value="LPERR09G14640.1"/>
    <property type="gene ID" value="LPERR09G14640"/>
</dbReference>
<evidence type="ECO:0000256" key="10">
    <source>
        <dbReference type="ARBA" id="ARBA00023157"/>
    </source>
</evidence>
<dbReference type="EC" id="2.7.11.1" evidence="15"/>
<dbReference type="InterPro" id="IPR001480">
    <property type="entry name" value="Bulb-type_lectin_dom"/>
</dbReference>
<evidence type="ECO:0000259" key="19">
    <source>
        <dbReference type="PROSITE" id="PS50948"/>
    </source>
</evidence>
<keyword evidence="10" id="KW-1015">Disulfide bond</keyword>
<comment type="catalytic activity">
    <reaction evidence="14 15">
        <text>L-seryl-[protein] + ATP = O-phospho-L-seryl-[protein] + ADP + H(+)</text>
        <dbReference type="Rhea" id="RHEA:17989"/>
        <dbReference type="Rhea" id="RHEA-COMP:9863"/>
        <dbReference type="Rhea" id="RHEA-COMP:11604"/>
        <dbReference type="ChEBI" id="CHEBI:15378"/>
        <dbReference type="ChEBI" id="CHEBI:29999"/>
        <dbReference type="ChEBI" id="CHEBI:30616"/>
        <dbReference type="ChEBI" id="CHEBI:83421"/>
        <dbReference type="ChEBI" id="CHEBI:456216"/>
        <dbReference type="EC" id="2.7.11.1"/>
    </reaction>
</comment>
<evidence type="ECO:0000256" key="12">
    <source>
        <dbReference type="ARBA" id="ARBA00023180"/>
    </source>
</evidence>
<evidence type="ECO:0000259" key="18">
    <source>
        <dbReference type="PROSITE" id="PS50927"/>
    </source>
</evidence>
<dbReference type="PROSITE" id="PS50927">
    <property type="entry name" value="BULB_LECTIN"/>
    <property type="match status" value="1"/>
</dbReference>
<dbReference type="Gene3D" id="1.10.510.10">
    <property type="entry name" value="Transferase(Phosphotransferase) domain 1"/>
    <property type="match status" value="1"/>
</dbReference>
<evidence type="ECO:0000256" key="5">
    <source>
        <dbReference type="ARBA" id="ARBA00022679"/>
    </source>
</evidence>
<keyword evidence="8 15" id="KW-0418">Kinase</keyword>
<dbReference type="InterPro" id="IPR003609">
    <property type="entry name" value="Pan_app"/>
</dbReference>
<dbReference type="PROSITE" id="PS50011">
    <property type="entry name" value="PROTEIN_KINASE_DOM"/>
    <property type="match status" value="1"/>
</dbReference>
<dbReference type="GO" id="GO:0106310">
    <property type="term" value="F:protein serine kinase activity"/>
    <property type="evidence" value="ECO:0007669"/>
    <property type="project" value="RHEA"/>
</dbReference>